<name>A0A494RJ00_9CAUL</name>
<organism evidence="2 3">
    <name type="scientific">Brevundimonas naejangsanensis</name>
    <dbReference type="NCBI Taxonomy" id="588932"/>
    <lineage>
        <taxon>Bacteria</taxon>
        <taxon>Pseudomonadati</taxon>
        <taxon>Pseudomonadota</taxon>
        <taxon>Alphaproteobacteria</taxon>
        <taxon>Caulobacterales</taxon>
        <taxon>Caulobacteraceae</taxon>
        <taxon>Brevundimonas</taxon>
    </lineage>
</organism>
<sequence length="102" mass="10272">MRALIFAAVIGLSVAGCATAYPTSTVSQGTPDGRLWFSGAPAGARVVIDGVDAGEAAAFDGRAAILEVTPGRHVVEVVAAGTPIHSQTVMVGAGSRIQIKVR</sequence>
<keyword evidence="3" id="KW-1185">Reference proteome</keyword>
<dbReference type="GO" id="GO:0030246">
    <property type="term" value="F:carbohydrate binding"/>
    <property type="evidence" value="ECO:0007669"/>
    <property type="project" value="InterPro"/>
</dbReference>
<gene>
    <name evidence="2" type="ORF">D8I30_09530</name>
</gene>
<feature type="signal peptide" evidence="1">
    <location>
        <begin position="1"/>
        <end position="20"/>
    </location>
</feature>
<dbReference type="RefSeq" id="WP_121482536.1">
    <property type="nucleotide sequence ID" value="NZ_CP032707.1"/>
</dbReference>
<dbReference type="PROSITE" id="PS51257">
    <property type="entry name" value="PROKAR_LIPOPROTEIN"/>
    <property type="match status" value="1"/>
</dbReference>
<proteinExistence type="predicted"/>
<dbReference type="AlphaFoldDB" id="A0A494RJ00"/>
<accession>A0A494RJ00</accession>
<evidence type="ECO:0000313" key="2">
    <source>
        <dbReference type="EMBL" id="AYG95389.1"/>
    </source>
</evidence>
<dbReference type="EMBL" id="CP032707">
    <property type="protein sequence ID" value="AYG95389.1"/>
    <property type="molecule type" value="Genomic_DNA"/>
</dbReference>
<evidence type="ECO:0008006" key="4">
    <source>
        <dbReference type="Google" id="ProtNLM"/>
    </source>
</evidence>
<evidence type="ECO:0000313" key="3">
    <source>
        <dbReference type="Proteomes" id="UP000276984"/>
    </source>
</evidence>
<feature type="chain" id="PRO_5019798867" description="PEGA domain-containing protein" evidence="1">
    <location>
        <begin position="21"/>
        <end position="102"/>
    </location>
</feature>
<protein>
    <recommendedName>
        <fullName evidence="4">PEGA domain-containing protein</fullName>
    </recommendedName>
</protein>
<keyword evidence="1" id="KW-0732">Signal</keyword>
<dbReference type="SUPFAM" id="SSF49452">
    <property type="entry name" value="Starch-binding domain-like"/>
    <property type="match status" value="1"/>
</dbReference>
<dbReference type="InterPro" id="IPR013784">
    <property type="entry name" value="Carb-bd-like_fold"/>
</dbReference>
<reference evidence="2 3" key="1">
    <citation type="submission" date="2018-10" db="EMBL/GenBank/DDBJ databases">
        <title>Complete genome sequence of Brevundimonas naejangsanensis BRV3.</title>
        <authorList>
            <person name="Berrios L."/>
            <person name="Ely B."/>
        </authorList>
    </citation>
    <scope>NUCLEOTIDE SEQUENCE [LARGE SCALE GENOMIC DNA]</scope>
    <source>
        <strain evidence="2 3">BRV3</strain>
    </source>
</reference>
<dbReference type="Proteomes" id="UP000276984">
    <property type="component" value="Chromosome"/>
</dbReference>
<evidence type="ECO:0000256" key="1">
    <source>
        <dbReference type="SAM" id="SignalP"/>
    </source>
</evidence>